<keyword evidence="3" id="KW-1185">Reference proteome</keyword>
<protein>
    <recommendedName>
        <fullName evidence="1">Lcl C-terminal domain-containing protein</fullName>
    </recommendedName>
</protein>
<evidence type="ECO:0000313" key="3">
    <source>
        <dbReference type="Proteomes" id="UP000680679"/>
    </source>
</evidence>
<feature type="domain" description="Lcl C-terminal" evidence="1">
    <location>
        <begin position="174"/>
        <end position="326"/>
    </location>
</feature>
<dbReference type="PANTHER" id="PTHR35812:SF1">
    <property type="entry name" value="LIPOPROTEIN"/>
    <property type="match status" value="1"/>
</dbReference>
<dbReference type="PANTHER" id="PTHR35812">
    <property type="entry name" value="LIPOPROTEIN"/>
    <property type="match status" value="1"/>
</dbReference>
<sequence length="333" mass="37168">MKLIKFDLPIDGVRVKNVEELREHFTPEILDHFRSGLLAKWLFSRKLQDELEAVKALEGAKDPALLKGLCAVFGIEADDTVIAAVLNNPTPTCDLNIFDAVKQSEEGKKVIKLADVLPIKPGERKLFTNCFLAIDSSSLEGAELILKSKNGVLIFNSCEILNLINGRYGDLGDGTVLDVDTNLQWMRFSLGQAWENNSCTGEAERYNWDQANSATDELNRQGGYAGHRDWRLPSIDELKTLVYCSSCQPKMWNDTGEDCQGDYLKPTIDPIAFPNSPIDAFFWASSSDADNPDRAVAAVSFDSGRFGGFCSKKDGNEEYIYMRLVRKMSNFKL</sequence>
<name>A0ABM7QKW3_9GAMM</name>
<gene>
    <name evidence="2" type="ORF">Atep_11000</name>
</gene>
<dbReference type="EMBL" id="AP024563">
    <property type="protein sequence ID" value="BCU06423.1"/>
    <property type="molecule type" value="Genomic_DNA"/>
</dbReference>
<accession>A0ABM7QKW3</accession>
<dbReference type="RefSeq" id="WP_236786540.1">
    <property type="nucleotide sequence ID" value="NZ_AP024563.1"/>
</dbReference>
<evidence type="ECO:0000259" key="1">
    <source>
        <dbReference type="Pfam" id="PF07603"/>
    </source>
</evidence>
<organism evidence="2 3">
    <name type="scientific">Allochromatium tepidum</name>
    <dbReference type="NCBI Taxonomy" id="553982"/>
    <lineage>
        <taxon>Bacteria</taxon>
        <taxon>Pseudomonadati</taxon>
        <taxon>Pseudomonadota</taxon>
        <taxon>Gammaproteobacteria</taxon>
        <taxon>Chromatiales</taxon>
        <taxon>Chromatiaceae</taxon>
        <taxon>Allochromatium</taxon>
    </lineage>
</organism>
<dbReference type="Proteomes" id="UP000680679">
    <property type="component" value="Chromosome"/>
</dbReference>
<evidence type="ECO:0000313" key="2">
    <source>
        <dbReference type="EMBL" id="BCU06423.1"/>
    </source>
</evidence>
<proteinExistence type="predicted"/>
<dbReference type="Pfam" id="PF07603">
    <property type="entry name" value="Lcl_C"/>
    <property type="match status" value="1"/>
</dbReference>
<reference evidence="2 3" key="1">
    <citation type="submission" date="2021-04" db="EMBL/GenBank/DDBJ databases">
        <title>Complete genome sequencing of Allochromatium tepidum strain NZ.</title>
        <authorList>
            <person name="Tsukatani Y."/>
            <person name="Mori H."/>
        </authorList>
    </citation>
    <scope>NUCLEOTIDE SEQUENCE [LARGE SCALE GENOMIC DNA]</scope>
    <source>
        <strain evidence="2 3">NZ</strain>
    </source>
</reference>
<dbReference type="InterPro" id="IPR011460">
    <property type="entry name" value="Lcl_C"/>
</dbReference>